<comment type="subcellular location">
    <subcellularLocation>
        <location evidence="1">Cell envelope</location>
    </subcellularLocation>
</comment>
<comment type="caution">
    <text evidence="6">The sequence shown here is derived from an EMBL/GenBank/DDBJ whole genome shotgun (WGS) entry which is preliminary data.</text>
</comment>
<keyword evidence="3" id="KW-0813">Transport</keyword>
<dbReference type="PANTHER" id="PTHR43649:SF31">
    <property type="entry name" value="SN-GLYCEROL-3-PHOSPHATE-BINDING PERIPLASMIC PROTEIN UGPB"/>
    <property type="match status" value="1"/>
</dbReference>
<feature type="chain" id="PRO_5039666079" evidence="5">
    <location>
        <begin position="32"/>
        <end position="562"/>
    </location>
</feature>
<reference evidence="6 7" key="1">
    <citation type="submission" date="2020-08" db="EMBL/GenBank/DDBJ databases">
        <title>Genomic Encyclopedia of Type Strains, Phase IV (KMG-IV): sequencing the most valuable type-strain genomes for metagenomic binning, comparative biology and taxonomic classification.</title>
        <authorList>
            <person name="Goeker M."/>
        </authorList>
    </citation>
    <scope>NUCLEOTIDE SEQUENCE [LARGE SCALE GENOMIC DNA]</scope>
    <source>
        <strain evidence="6 7">DSM 45615</strain>
    </source>
</reference>
<dbReference type="SUPFAM" id="SSF53850">
    <property type="entry name" value="Periplasmic binding protein-like II"/>
    <property type="match status" value="1"/>
</dbReference>
<sequence>MTHLPLRAATSRRGFLGLVAATAAASGGLLAGCSTPSTPRPGSGGATAAAADKLKSLVPAYTPFTGARPDIPGTESTLEGVPGYGGGFTEYPSPLAQAVPQKLGKGGRYTAMTPLWAPVPPGLDDNRFFQAVNAEIGATVEFQIADGNTYVEKATARLASGDLPDIMVIPQWEIDKMADFNVAVDKAFTDLTPYLQGEKVGAYPLLANLPTPAWQWSVWNGRLMAVPFPTEPYPYALLYRKDLYDEHGWPLPKTAEELYELGKTITDPKAKRWAFGDIHEMVWPIFRVPQEWRYENGRLVYKYETPEWEQMLAFMRRLFTEELIHPNVVSSKGANEKDLFAAGQITMFRDGIGGWKPLLDQNRPKNPRFDIGAVPLFAHDGGTPIHYHNTAAGIFTFLRKGLTSAQVEEILGILNYTAAPFGTKEYEMYVYGVEGEHFTRDDDGVPQKTELGLKEAAETYIFLGGRPLVTDWVAYPDAVRACAKWQNDSFRYIQPTPFDGIRVQRPARMSGLQVPTEDKFTDIMRGRRPVSDVKKIVEEWRRDGGDEAREFYMRVLRDNGRA</sequence>
<evidence type="ECO:0000256" key="5">
    <source>
        <dbReference type="SAM" id="SignalP"/>
    </source>
</evidence>
<dbReference type="InterPro" id="IPR006059">
    <property type="entry name" value="SBP"/>
</dbReference>
<evidence type="ECO:0000313" key="6">
    <source>
        <dbReference type="EMBL" id="MBB5135176.1"/>
    </source>
</evidence>
<dbReference type="InterPro" id="IPR006311">
    <property type="entry name" value="TAT_signal"/>
</dbReference>
<keyword evidence="7" id="KW-1185">Reference proteome</keyword>
<dbReference type="PANTHER" id="PTHR43649">
    <property type="entry name" value="ARABINOSE-BINDING PROTEIN-RELATED"/>
    <property type="match status" value="1"/>
</dbReference>
<evidence type="ECO:0000313" key="7">
    <source>
        <dbReference type="Proteomes" id="UP000578449"/>
    </source>
</evidence>
<keyword evidence="4 5" id="KW-0732">Signal</keyword>
<dbReference type="GO" id="GO:0030313">
    <property type="term" value="C:cell envelope"/>
    <property type="evidence" value="ECO:0007669"/>
    <property type="project" value="UniProtKB-SubCell"/>
</dbReference>
<proteinExistence type="inferred from homology"/>
<dbReference type="Gene3D" id="3.40.190.10">
    <property type="entry name" value="Periplasmic binding protein-like II"/>
    <property type="match status" value="1"/>
</dbReference>
<evidence type="ECO:0000256" key="1">
    <source>
        <dbReference type="ARBA" id="ARBA00004196"/>
    </source>
</evidence>
<evidence type="ECO:0000256" key="2">
    <source>
        <dbReference type="ARBA" id="ARBA00008520"/>
    </source>
</evidence>
<dbReference type="AlphaFoldDB" id="A0A840P969"/>
<dbReference type="Pfam" id="PF01547">
    <property type="entry name" value="SBP_bac_1"/>
    <property type="match status" value="1"/>
</dbReference>
<dbReference type="InterPro" id="IPR050490">
    <property type="entry name" value="Bact_solute-bd_prot1"/>
</dbReference>
<dbReference type="RefSeq" id="WP_185052128.1">
    <property type="nucleotide sequence ID" value="NZ_BAABIX010000015.1"/>
</dbReference>
<protein>
    <submittedName>
        <fullName evidence="6">Putative aldouronate transport system substrate-binding protein</fullName>
    </submittedName>
</protein>
<evidence type="ECO:0000256" key="3">
    <source>
        <dbReference type="ARBA" id="ARBA00022448"/>
    </source>
</evidence>
<dbReference type="PROSITE" id="PS51257">
    <property type="entry name" value="PROKAR_LIPOPROTEIN"/>
    <property type="match status" value="1"/>
</dbReference>
<dbReference type="PROSITE" id="PS51318">
    <property type="entry name" value="TAT"/>
    <property type="match status" value="1"/>
</dbReference>
<dbReference type="EMBL" id="JACHGN010000010">
    <property type="protein sequence ID" value="MBB5135176.1"/>
    <property type="molecule type" value="Genomic_DNA"/>
</dbReference>
<feature type="signal peptide" evidence="5">
    <location>
        <begin position="1"/>
        <end position="31"/>
    </location>
</feature>
<evidence type="ECO:0000256" key="4">
    <source>
        <dbReference type="ARBA" id="ARBA00022729"/>
    </source>
</evidence>
<dbReference type="Proteomes" id="UP000578449">
    <property type="component" value="Unassembled WGS sequence"/>
</dbReference>
<accession>A0A840P969</accession>
<name>A0A840P969_9ACTN</name>
<organism evidence="6 7">
    <name type="scientific">Thermocatellispora tengchongensis</name>
    <dbReference type="NCBI Taxonomy" id="1073253"/>
    <lineage>
        <taxon>Bacteria</taxon>
        <taxon>Bacillati</taxon>
        <taxon>Actinomycetota</taxon>
        <taxon>Actinomycetes</taxon>
        <taxon>Streptosporangiales</taxon>
        <taxon>Streptosporangiaceae</taxon>
        <taxon>Thermocatellispora</taxon>
    </lineage>
</organism>
<comment type="similarity">
    <text evidence="2">Belongs to the bacterial solute-binding protein 1 family.</text>
</comment>
<gene>
    <name evidence="6" type="ORF">HNP84_004912</name>
</gene>